<dbReference type="PIRSF" id="PIRSF000303">
    <property type="entry name" value="Glutathion_perox"/>
    <property type="match status" value="1"/>
</dbReference>
<proteinExistence type="inferred from homology"/>
<dbReference type="CDD" id="cd00340">
    <property type="entry name" value="GSH_Peroxidase"/>
    <property type="match status" value="1"/>
</dbReference>
<dbReference type="EMBL" id="BMIB01000006">
    <property type="protein sequence ID" value="GGH81267.1"/>
    <property type="molecule type" value="Genomic_DNA"/>
</dbReference>
<dbReference type="GO" id="GO:0006979">
    <property type="term" value="P:response to oxidative stress"/>
    <property type="evidence" value="ECO:0007669"/>
    <property type="project" value="InterPro"/>
</dbReference>
<dbReference type="PANTHER" id="PTHR11592">
    <property type="entry name" value="GLUTATHIONE PEROXIDASE"/>
    <property type="match status" value="1"/>
</dbReference>
<evidence type="ECO:0000256" key="4">
    <source>
        <dbReference type="PIRSR" id="PIRSR000303-1"/>
    </source>
</evidence>
<dbReference type="SUPFAM" id="SSF52833">
    <property type="entry name" value="Thioredoxin-like"/>
    <property type="match status" value="1"/>
</dbReference>
<dbReference type="Pfam" id="PF00255">
    <property type="entry name" value="GSHPx"/>
    <property type="match status" value="1"/>
</dbReference>
<reference evidence="6" key="2">
    <citation type="submission" date="2020-09" db="EMBL/GenBank/DDBJ databases">
        <authorList>
            <person name="Sun Q."/>
            <person name="Zhou Y."/>
        </authorList>
    </citation>
    <scope>NUCLEOTIDE SEQUENCE</scope>
    <source>
        <strain evidence="6">CGMCC 1.15290</strain>
    </source>
</reference>
<evidence type="ECO:0000313" key="6">
    <source>
        <dbReference type="EMBL" id="GGH81267.1"/>
    </source>
</evidence>
<name>A0A917J6J1_9BACT</name>
<comment type="similarity">
    <text evidence="1 5">Belongs to the glutathione peroxidase family.</text>
</comment>
<dbReference type="Gene3D" id="3.40.30.10">
    <property type="entry name" value="Glutaredoxin"/>
    <property type="match status" value="1"/>
</dbReference>
<accession>A0A917J6J1</accession>
<gene>
    <name evidence="6" type="ORF">GCM10011379_53400</name>
</gene>
<organism evidence="6 7">
    <name type="scientific">Filimonas zeae</name>
    <dbReference type="NCBI Taxonomy" id="1737353"/>
    <lineage>
        <taxon>Bacteria</taxon>
        <taxon>Pseudomonadati</taxon>
        <taxon>Bacteroidota</taxon>
        <taxon>Chitinophagia</taxon>
        <taxon>Chitinophagales</taxon>
        <taxon>Chitinophagaceae</taxon>
        <taxon>Filimonas</taxon>
    </lineage>
</organism>
<protein>
    <recommendedName>
        <fullName evidence="5">Glutathione peroxidase</fullName>
    </recommendedName>
</protein>
<keyword evidence="7" id="KW-1185">Reference proteome</keyword>
<evidence type="ECO:0000256" key="1">
    <source>
        <dbReference type="ARBA" id="ARBA00006926"/>
    </source>
</evidence>
<keyword evidence="2 5" id="KW-0575">Peroxidase</keyword>
<dbReference type="InterPro" id="IPR029759">
    <property type="entry name" value="GPX_AS"/>
</dbReference>
<sequence>MKLTRLFGVYNRVQHNTSQVKPVKSFYHLQATQNNGQQILMQQYQGKKVLIVNTASQCGYTMQYGQLQQLHLQYPQLVILGFPANDFKEQEQGNDNDIAQFCEINFGVTFPLMKKSTVVKTGQQNEVFRWLSNRTENGWNNVAPEWNFSKYLINEQGQLQGYFGSSVSPLSNTLIKAIKE</sequence>
<dbReference type="PROSITE" id="PS51355">
    <property type="entry name" value="GLUTATHIONE_PEROXID_3"/>
    <property type="match status" value="1"/>
</dbReference>
<evidence type="ECO:0000256" key="5">
    <source>
        <dbReference type="RuleBase" id="RU000499"/>
    </source>
</evidence>
<feature type="active site" evidence="4">
    <location>
        <position position="58"/>
    </location>
</feature>
<dbReference type="InterPro" id="IPR000889">
    <property type="entry name" value="Glutathione_peroxidase"/>
</dbReference>
<dbReference type="PROSITE" id="PS00460">
    <property type="entry name" value="GLUTATHIONE_PEROXID_1"/>
    <property type="match status" value="1"/>
</dbReference>
<dbReference type="Proteomes" id="UP000627292">
    <property type="component" value="Unassembled WGS sequence"/>
</dbReference>
<comment type="caution">
    <text evidence="6">The sequence shown here is derived from an EMBL/GenBank/DDBJ whole genome shotgun (WGS) entry which is preliminary data.</text>
</comment>
<evidence type="ECO:0000256" key="3">
    <source>
        <dbReference type="ARBA" id="ARBA00023002"/>
    </source>
</evidence>
<dbReference type="AlphaFoldDB" id="A0A917J6J1"/>
<dbReference type="PRINTS" id="PR01011">
    <property type="entry name" value="GLUTPROXDASE"/>
</dbReference>
<dbReference type="InterPro" id="IPR036249">
    <property type="entry name" value="Thioredoxin-like_sf"/>
</dbReference>
<dbReference type="PANTHER" id="PTHR11592:SF78">
    <property type="entry name" value="GLUTATHIONE PEROXIDASE"/>
    <property type="match status" value="1"/>
</dbReference>
<reference evidence="6" key="1">
    <citation type="journal article" date="2014" name="Int. J. Syst. Evol. Microbiol.">
        <title>Complete genome sequence of Corynebacterium casei LMG S-19264T (=DSM 44701T), isolated from a smear-ripened cheese.</title>
        <authorList>
            <consortium name="US DOE Joint Genome Institute (JGI-PGF)"/>
            <person name="Walter F."/>
            <person name="Albersmeier A."/>
            <person name="Kalinowski J."/>
            <person name="Ruckert C."/>
        </authorList>
    </citation>
    <scope>NUCLEOTIDE SEQUENCE</scope>
    <source>
        <strain evidence="6">CGMCC 1.15290</strain>
    </source>
</reference>
<evidence type="ECO:0000256" key="2">
    <source>
        <dbReference type="ARBA" id="ARBA00022559"/>
    </source>
</evidence>
<dbReference type="GO" id="GO:0004601">
    <property type="term" value="F:peroxidase activity"/>
    <property type="evidence" value="ECO:0007669"/>
    <property type="project" value="UniProtKB-KW"/>
</dbReference>
<evidence type="ECO:0000313" key="7">
    <source>
        <dbReference type="Proteomes" id="UP000627292"/>
    </source>
</evidence>
<keyword evidence="3 5" id="KW-0560">Oxidoreductase</keyword>